<name>A0A037ZP20_9RHOB</name>
<accession>A0A037ZP20</accession>
<evidence type="ECO:0000313" key="2">
    <source>
        <dbReference type="Proteomes" id="UP000026249"/>
    </source>
</evidence>
<organism evidence="1 2">
    <name type="scientific">Actibacterium mucosum KCTC 23349</name>
    <dbReference type="NCBI Taxonomy" id="1454373"/>
    <lineage>
        <taxon>Bacteria</taxon>
        <taxon>Pseudomonadati</taxon>
        <taxon>Pseudomonadota</taxon>
        <taxon>Alphaproteobacteria</taxon>
        <taxon>Rhodobacterales</taxon>
        <taxon>Roseobacteraceae</taxon>
        <taxon>Actibacterium</taxon>
    </lineage>
</organism>
<reference evidence="1 2" key="1">
    <citation type="submission" date="2014-03" db="EMBL/GenBank/DDBJ databases">
        <title>Draft Genome Sequence of Actibacterium mucosum KCTC 23349, a Marine Alphaproteobacterium with Complex Ionic Requirements Isolated from Mediterranean Seawater at Malvarrosa Beach, Valencia, Spain.</title>
        <authorList>
            <person name="Arahal D.R."/>
            <person name="Shao Z."/>
            <person name="Lai Q."/>
            <person name="Pujalte M.J."/>
        </authorList>
    </citation>
    <scope>NUCLEOTIDE SEQUENCE [LARGE SCALE GENOMIC DNA]</scope>
    <source>
        <strain evidence="1 2">KCTC 23349</strain>
    </source>
</reference>
<protein>
    <submittedName>
        <fullName evidence="1">Uncharacterized protein</fullName>
    </submittedName>
</protein>
<sequence length="98" mass="10454">MGGEGQGRAQVLLCNSPSGLSAMGTDSAALNDILQQVARFDAAIEAFATSIGCDSDRARLAVFELPLQVVRFYLPERVVPNAADHYVVQVYNGLLLAE</sequence>
<evidence type="ECO:0000313" key="1">
    <source>
        <dbReference type="EMBL" id="KAJ56566.1"/>
    </source>
</evidence>
<keyword evidence="2" id="KW-1185">Reference proteome</keyword>
<dbReference type="EMBL" id="JFKE01000002">
    <property type="protein sequence ID" value="KAJ56566.1"/>
    <property type="molecule type" value="Genomic_DNA"/>
</dbReference>
<proteinExistence type="predicted"/>
<dbReference type="Proteomes" id="UP000026249">
    <property type="component" value="Unassembled WGS sequence"/>
</dbReference>
<gene>
    <name evidence="1" type="ORF">ACMU_06385</name>
</gene>
<comment type="caution">
    <text evidence="1">The sequence shown here is derived from an EMBL/GenBank/DDBJ whole genome shotgun (WGS) entry which is preliminary data.</text>
</comment>
<dbReference type="AlphaFoldDB" id="A0A037ZP20"/>
<dbReference type="STRING" id="1454373.ACMU_06385"/>